<dbReference type="UniPathway" id="UPA00219"/>
<dbReference type="RefSeq" id="WP_096366282.1">
    <property type="nucleotide sequence ID" value="NZ_AP018052.1"/>
</dbReference>
<dbReference type="PANTHER" id="PTHR36699">
    <property type="entry name" value="LD-TRANSPEPTIDASE"/>
    <property type="match status" value="1"/>
</dbReference>
<sequence length="187" mass="20701">MSRLRRGCAGLLCLLLTGLAAAEAPERPPVWLRVDTDRLELHVMHNGERLRTYDNIAIGRYGTTTAKRAGDGMTPLGEFHIVRIAPRTDFHRFYGLDYPNLAHARAGLQAGRITATQFERIRQALQRGIEPPQHTALGGYIGIHGLGDGDPAVHADFNWTEGCIALTNEQVDDLAQWIDKGVRVVIE</sequence>
<dbReference type="Pfam" id="PF03734">
    <property type="entry name" value="YkuD"/>
    <property type="match status" value="1"/>
</dbReference>
<evidence type="ECO:0000256" key="7">
    <source>
        <dbReference type="PROSITE-ProRule" id="PRU01373"/>
    </source>
</evidence>
<dbReference type="EMBL" id="AP018052">
    <property type="protein sequence ID" value="BAZ94160.1"/>
    <property type="molecule type" value="Genomic_DNA"/>
</dbReference>
<accession>A0A1Z4VR91</accession>
<evidence type="ECO:0000256" key="4">
    <source>
        <dbReference type="ARBA" id="ARBA00022960"/>
    </source>
</evidence>
<keyword evidence="6 7" id="KW-0961">Cell wall biogenesis/degradation</keyword>
<comment type="similarity">
    <text evidence="2">Belongs to the YkuD family.</text>
</comment>
<dbReference type="SUPFAM" id="SSF141523">
    <property type="entry name" value="L,D-transpeptidase catalytic domain-like"/>
    <property type="match status" value="1"/>
</dbReference>
<dbReference type="KEGG" id="ttc:FOKN1_1774"/>
<gene>
    <name evidence="10" type="ORF">FOKN1_1774</name>
</gene>
<dbReference type="Proteomes" id="UP000218765">
    <property type="component" value="Chromosome"/>
</dbReference>
<evidence type="ECO:0000259" key="9">
    <source>
        <dbReference type="PROSITE" id="PS52029"/>
    </source>
</evidence>
<keyword evidence="5 7" id="KW-0573">Peptidoglycan synthesis</keyword>
<dbReference type="GO" id="GO:0008360">
    <property type="term" value="P:regulation of cell shape"/>
    <property type="evidence" value="ECO:0007669"/>
    <property type="project" value="UniProtKB-UniRule"/>
</dbReference>
<proteinExistence type="inferred from homology"/>
<dbReference type="InterPro" id="IPR038063">
    <property type="entry name" value="Transpep_catalytic_dom"/>
</dbReference>
<dbReference type="GO" id="GO:0016740">
    <property type="term" value="F:transferase activity"/>
    <property type="evidence" value="ECO:0007669"/>
    <property type="project" value="UniProtKB-KW"/>
</dbReference>
<keyword evidence="3" id="KW-0808">Transferase</keyword>
<dbReference type="Gene3D" id="2.40.440.10">
    <property type="entry name" value="L,D-transpeptidase catalytic domain-like"/>
    <property type="match status" value="1"/>
</dbReference>
<dbReference type="GO" id="GO:0004180">
    <property type="term" value="F:carboxypeptidase activity"/>
    <property type="evidence" value="ECO:0007669"/>
    <property type="project" value="UniProtKB-ARBA"/>
</dbReference>
<reference evidence="10 11" key="1">
    <citation type="submission" date="2017-05" db="EMBL/GenBank/DDBJ databases">
        <title>Thiocyanate degradation by Thiohalobacter thiocyanaticus FOKN1.</title>
        <authorList>
            <person name="Oshiki M."/>
            <person name="Fukushima T."/>
            <person name="Kawano S."/>
            <person name="Nakagawa J."/>
        </authorList>
    </citation>
    <scope>NUCLEOTIDE SEQUENCE [LARGE SCALE GENOMIC DNA]</scope>
    <source>
        <strain evidence="10 11">FOKN1</strain>
    </source>
</reference>
<evidence type="ECO:0000256" key="6">
    <source>
        <dbReference type="ARBA" id="ARBA00023316"/>
    </source>
</evidence>
<dbReference type="InterPro" id="IPR005490">
    <property type="entry name" value="LD_TPept_cat_dom"/>
</dbReference>
<evidence type="ECO:0000256" key="3">
    <source>
        <dbReference type="ARBA" id="ARBA00022679"/>
    </source>
</evidence>
<dbReference type="CDD" id="cd16913">
    <property type="entry name" value="YkuD_like"/>
    <property type="match status" value="1"/>
</dbReference>
<dbReference type="GO" id="GO:0071555">
    <property type="term" value="P:cell wall organization"/>
    <property type="evidence" value="ECO:0007669"/>
    <property type="project" value="UniProtKB-UniRule"/>
</dbReference>
<feature type="chain" id="PRO_5012034863" description="L,D-TPase catalytic domain-containing protein" evidence="8">
    <location>
        <begin position="23"/>
        <end position="187"/>
    </location>
</feature>
<dbReference type="OrthoDB" id="9809748at2"/>
<evidence type="ECO:0000256" key="5">
    <source>
        <dbReference type="ARBA" id="ARBA00022984"/>
    </source>
</evidence>
<comment type="pathway">
    <text evidence="1 7">Cell wall biogenesis; peptidoglycan biosynthesis.</text>
</comment>
<protein>
    <recommendedName>
        <fullName evidence="9">L,D-TPase catalytic domain-containing protein</fullName>
    </recommendedName>
</protein>
<dbReference type="GO" id="GO:0009252">
    <property type="term" value="P:peptidoglycan biosynthetic process"/>
    <property type="evidence" value="ECO:0007669"/>
    <property type="project" value="UniProtKB-UniPathway"/>
</dbReference>
<organism evidence="10 11">
    <name type="scientific">Thiohalobacter thiocyanaticus</name>
    <dbReference type="NCBI Taxonomy" id="585455"/>
    <lineage>
        <taxon>Bacteria</taxon>
        <taxon>Pseudomonadati</taxon>
        <taxon>Pseudomonadota</taxon>
        <taxon>Gammaproteobacteria</taxon>
        <taxon>Thiohalobacterales</taxon>
        <taxon>Thiohalobacteraceae</taxon>
        <taxon>Thiohalobacter</taxon>
    </lineage>
</organism>
<evidence type="ECO:0000256" key="8">
    <source>
        <dbReference type="SAM" id="SignalP"/>
    </source>
</evidence>
<feature type="signal peptide" evidence="8">
    <location>
        <begin position="1"/>
        <end position="22"/>
    </location>
</feature>
<feature type="domain" description="L,D-TPase catalytic" evidence="9">
    <location>
        <begin position="30"/>
        <end position="187"/>
    </location>
</feature>
<dbReference type="AlphaFoldDB" id="A0A1Z4VR91"/>
<dbReference type="PROSITE" id="PS52029">
    <property type="entry name" value="LD_TPASE"/>
    <property type="match status" value="1"/>
</dbReference>
<keyword evidence="11" id="KW-1185">Reference proteome</keyword>
<evidence type="ECO:0000256" key="1">
    <source>
        <dbReference type="ARBA" id="ARBA00004752"/>
    </source>
</evidence>
<feature type="active site" description="Proton donor/acceptor" evidence="7">
    <location>
        <position position="144"/>
    </location>
</feature>
<name>A0A1Z4VR91_9GAMM</name>
<evidence type="ECO:0000313" key="10">
    <source>
        <dbReference type="EMBL" id="BAZ94160.1"/>
    </source>
</evidence>
<evidence type="ECO:0000256" key="2">
    <source>
        <dbReference type="ARBA" id="ARBA00005992"/>
    </source>
</evidence>
<keyword evidence="4 7" id="KW-0133">Cell shape</keyword>
<evidence type="ECO:0000313" key="11">
    <source>
        <dbReference type="Proteomes" id="UP000218765"/>
    </source>
</evidence>
<keyword evidence="8" id="KW-0732">Signal</keyword>
<dbReference type="PANTHER" id="PTHR36699:SF1">
    <property type="entry name" value="L,D-TRANSPEPTIDASE YAFK-RELATED"/>
    <property type="match status" value="1"/>
</dbReference>
<feature type="active site" description="Nucleophile" evidence="7">
    <location>
        <position position="163"/>
    </location>
</feature>